<feature type="transmembrane region" description="Helical" evidence="1">
    <location>
        <begin position="73"/>
        <end position="97"/>
    </location>
</feature>
<feature type="transmembrane region" description="Helical" evidence="1">
    <location>
        <begin position="12"/>
        <end position="35"/>
    </location>
</feature>
<dbReference type="InterPro" id="IPR045781">
    <property type="entry name" value="SxtJ"/>
</dbReference>
<protein>
    <recommendedName>
        <fullName evidence="3">SxtJ</fullName>
    </recommendedName>
</protein>
<evidence type="ECO:0008006" key="3">
    <source>
        <dbReference type="Google" id="ProtNLM"/>
    </source>
</evidence>
<dbReference type="EMBL" id="CZRL01000097">
    <property type="protein sequence ID" value="CUS53605.1"/>
    <property type="molecule type" value="Genomic_DNA"/>
</dbReference>
<gene>
    <name evidence="2" type="ORF">MGWOODY_XGa1512</name>
</gene>
<evidence type="ECO:0000313" key="2">
    <source>
        <dbReference type="EMBL" id="CUS53605.1"/>
    </source>
</evidence>
<dbReference type="AlphaFoldDB" id="A0A160TV00"/>
<reference evidence="2" key="1">
    <citation type="submission" date="2015-10" db="EMBL/GenBank/DDBJ databases">
        <authorList>
            <person name="Gilbert D.G."/>
        </authorList>
    </citation>
    <scope>NUCLEOTIDE SEQUENCE</scope>
</reference>
<accession>A0A160TV00</accession>
<keyword evidence="1" id="KW-0472">Membrane</keyword>
<organism evidence="2">
    <name type="scientific">hydrothermal vent metagenome</name>
    <dbReference type="NCBI Taxonomy" id="652676"/>
    <lineage>
        <taxon>unclassified sequences</taxon>
        <taxon>metagenomes</taxon>
        <taxon>ecological metagenomes</taxon>
    </lineage>
</organism>
<dbReference type="Pfam" id="PF19588">
    <property type="entry name" value="SxtJ"/>
    <property type="match status" value="1"/>
</dbReference>
<evidence type="ECO:0000256" key="1">
    <source>
        <dbReference type="SAM" id="Phobius"/>
    </source>
</evidence>
<proteinExistence type="predicted"/>
<keyword evidence="1" id="KW-0812">Transmembrane</keyword>
<name>A0A160TV00_9ZZZZ</name>
<feature type="transmembrane region" description="Helical" evidence="1">
    <location>
        <begin position="41"/>
        <end position="61"/>
    </location>
</feature>
<sequence length="134" mass="14939">MKKEIPELDGPGLRQFALVFSAIVAGLFGIVMPLLFGHWSAVPWIVAVGVTLWGLLAPSTVRPFYRIWMRFGMVMNAITSPVILGVVYYAVVLPYGVVLRLLGKDPLTRRWDPAAVSYRSVSVKPDPSHMKRPF</sequence>
<keyword evidence="1" id="KW-1133">Transmembrane helix</keyword>